<feature type="domain" description="Gfo/Idh/MocA-like oxidoreductase N-terminal" evidence="2">
    <location>
        <begin position="4"/>
        <end position="114"/>
    </location>
</feature>
<dbReference type="HOGENOM" id="CLU_023194_1_2_4"/>
<dbReference type="InterPro" id="IPR055170">
    <property type="entry name" value="GFO_IDH_MocA-like_dom"/>
</dbReference>
<dbReference type="RefSeq" id="WP_011463546.1">
    <property type="nucleotide sequence ID" value="NC_007908.1"/>
</dbReference>
<dbReference type="OrthoDB" id="9801953at2"/>
<gene>
    <name evidence="4" type="ordered locus">Rfer_1244</name>
</gene>
<name>Q21Z25_ALBFT</name>
<dbReference type="Gene3D" id="3.30.360.10">
    <property type="entry name" value="Dihydrodipicolinate Reductase, domain 2"/>
    <property type="match status" value="1"/>
</dbReference>
<keyword evidence="5" id="KW-1185">Reference proteome</keyword>
<feature type="domain" description="GFO/IDH/MocA-like oxidoreductase" evidence="3">
    <location>
        <begin position="129"/>
        <end position="249"/>
    </location>
</feature>
<feature type="compositionally biased region" description="Basic and acidic residues" evidence="1">
    <location>
        <begin position="272"/>
        <end position="284"/>
    </location>
</feature>
<organism evidence="4 5">
    <name type="scientific">Albidiferax ferrireducens (strain ATCC BAA-621 / DSM 15236 / T118)</name>
    <name type="common">Rhodoferax ferrireducens</name>
    <dbReference type="NCBI Taxonomy" id="338969"/>
    <lineage>
        <taxon>Bacteria</taxon>
        <taxon>Pseudomonadati</taxon>
        <taxon>Pseudomonadota</taxon>
        <taxon>Betaproteobacteria</taxon>
        <taxon>Burkholderiales</taxon>
        <taxon>Comamonadaceae</taxon>
        <taxon>Rhodoferax</taxon>
    </lineage>
</organism>
<dbReference type="PANTHER" id="PTHR43249:SF1">
    <property type="entry name" value="D-GLUCOSIDE 3-DEHYDROGENASE"/>
    <property type="match status" value="1"/>
</dbReference>
<accession>Q21Z25</accession>
<dbReference type="InterPro" id="IPR000683">
    <property type="entry name" value="Gfo/Idh/MocA-like_OxRdtase_N"/>
</dbReference>
<evidence type="ECO:0000259" key="3">
    <source>
        <dbReference type="Pfam" id="PF22725"/>
    </source>
</evidence>
<dbReference type="Gene3D" id="3.40.50.720">
    <property type="entry name" value="NAD(P)-binding Rossmann-like Domain"/>
    <property type="match status" value="1"/>
</dbReference>
<evidence type="ECO:0000259" key="2">
    <source>
        <dbReference type="Pfam" id="PF01408"/>
    </source>
</evidence>
<dbReference type="InterPro" id="IPR052515">
    <property type="entry name" value="Gfo/Idh/MocA_Oxidoreductase"/>
</dbReference>
<dbReference type="Proteomes" id="UP000008332">
    <property type="component" value="Chromosome"/>
</dbReference>
<dbReference type="SUPFAM" id="SSF55347">
    <property type="entry name" value="Glyceraldehyde-3-phosphate dehydrogenase-like, C-terminal domain"/>
    <property type="match status" value="1"/>
</dbReference>
<protein>
    <submittedName>
        <fullName evidence="4">Oxidoreductase-like</fullName>
    </submittedName>
</protein>
<dbReference type="Pfam" id="PF22725">
    <property type="entry name" value="GFO_IDH_MocA_C3"/>
    <property type="match status" value="1"/>
</dbReference>
<evidence type="ECO:0000313" key="4">
    <source>
        <dbReference type="EMBL" id="ABD68978.1"/>
    </source>
</evidence>
<dbReference type="InterPro" id="IPR036291">
    <property type="entry name" value="NAD(P)-bd_dom_sf"/>
</dbReference>
<dbReference type="eggNOG" id="COG0673">
    <property type="taxonomic scope" value="Bacteria"/>
</dbReference>
<dbReference type="PANTHER" id="PTHR43249">
    <property type="entry name" value="UDP-N-ACETYL-2-AMINO-2-DEOXY-D-GLUCURONATE OXIDASE"/>
    <property type="match status" value="1"/>
</dbReference>
<dbReference type="STRING" id="338969.Rfer_1244"/>
<dbReference type="SUPFAM" id="SSF51735">
    <property type="entry name" value="NAD(P)-binding Rossmann-fold domains"/>
    <property type="match status" value="1"/>
</dbReference>
<dbReference type="GO" id="GO:0000166">
    <property type="term" value="F:nucleotide binding"/>
    <property type="evidence" value="ECO:0007669"/>
    <property type="project" value="InterPro"/>
</dbReference>
<sequence length="349" mass="39188">MKKLKIGIAGYGVVGKRRKACVDRNPHLEMVAVCDRVFDQAGVFEDGVRYYPDYRSLLAQDIDILIVCLTNEVAPDVTIAGLEKGLHVFCEKPPGRNVEDIVQVIRTERAHPALKLMYGFNHRYHESVQDALRIVRSGDMGSIINMRGVYGKSKLVTFNQPDWRTKRDIAGGGVLLDQGIHMVDLMRLFAGEFTEVHSFISNRHWGYDVEDNAYALMKTDSGVVGMLNSSATQWRHRFNLDINLDKGSIILGGFLSGTKSYGSETLTVVMADPDHDNGDPKEQRTQYNKDPSWDEEVTSFVDSIVNNKPVASGSSDDALQTMKLVYKIYHADPVWRSKFQISNPDQCNP</sequence>
<evidence type="ECO:0000313" key="5">
    <source>
        <dbReference type="Proteomes" id="UP000008332"/>
    </source>
</evidence>
<evidence type="ECO:0000256" key="1">
    <source>
        <dbReference type="SAM" id="MobiDB-lite"/>
    </source>
</evidence>
<reference evidence="5" key="1">
    <citation type="submission" date="2006-02" db="EMBL/GenBank/DDBJ databases">
        <title>Complete sequence of chromosome of Rhodoferax ferrireducens DSM 15236.</title>
        <authorList>
            <person name="Copeland A."/>
            <person name="Lucas S."/>
            <person name="Lapidus A."/>
            <person name="Barry K."/>
            <person name="Detter J.C."/>
            <person name="Glavina del Rio T."/>
            <person name="Hammon N."/>
            <person name="Israni S."/>
            <person name="Pitluck S."/>
            <person name="Brettin T."/>
            <person name="Bruce D."/>
            <person name="Han C."/>
            <person name="Tapia R."/>
            <person name="Gilna P."/>
            <person name="Kiss H."/>
            <person name="Schmutz J."/>
            <person name="Larimer F."/>
            <person name="Land M."/>
            <person name="Kyrpides N."/>
            <person name="Ivanova N."/>
            <person name="Richardson P."/>
        </authorList>
    </citation>
    <scope>NUCLEOTIDE SEQUENCE [LARGE SCALE GENOMIC DNA]</scope>
    <source>
        <strain evidence="5">ATCC BAA-621 / DSM 15236 / T118</strain>
    </source>
</reference>
<dbReference type="Pfam" id="PF01408">
    <property type="entry name" value="GFO_IDH_MocA"/>
    <property type="match status" value="1"/>
</dbReference>
<dbReference type="AlphaFoldDB" id="Q21Z25"/>
<proteinExistence type="predicted"/>
<feature type="region of interest" description="Disordered" evidence="1">
    <location>
        <begin position="271"/>
        <end position="290"/>
    </location>
</feature>
<dbReference type="KEGG" id="rfr:Rfer_1244"/>
<dbReference type="EMBL" id="CP000267">
    <property type="protein sequence ID" value="ABD68978.1"/>
    <property type="molecule type" value="Genomic_DNA"/>
</dbReference>